<name>A0A433SER2_9BURK</name>
<feature type="region of interest" description="Disordered" evidence="1">
    <location>
        <begin position="150"/>
        <end position="179"/>
    </location>
</feature>
<evidence type="ECO:0000313" key="4">
    <source>
        <dbReference type="Proteomes" id="UP000286947"/>
    </source>
</evidence>
<organism evidence="3 4">
    <name type="scientific">Saezia sanguinis</name>
    <dbReference type="NCBI Taxonomy" id="1965230"/>
    <lineage>
        <taxon>Bacteria</taxon>
        <taxon>Pseudomonadati</taxon>
        <taxon>Pseudomonadota</taxon>
        <taxon>Betaproteobacteria</taxon>
        <taxon>Burkholderiales</taxon>
        <taxon>Saeziaceae</taxon>
        <taxon>Saezia</taxon>
    </lineage>
</organism>
<comment type="caution">
    <text evidence="3">The sequence shown here is derived from an EMBL/GenBank/DDBJ whole genome shotgun (WGS) entry which is preliminary data.</text>
</comment>
<feature type="transmembrane region" description="Helical" evidence="2">
    <location>
        <begin position="61"/>
        <end position="83"/>
    </location>
</feature>
<proteinExistence type="predicted"/>
<reference evidence="3 4" key="1">
    <citation type="submission" date="2018-01" db="EMBL/GenBank/DDBJ databases">
        <title>Saezia sanguinis gen. nov., sp. nov., in the order Burkholderiales isolated from human blood.</title>
        <authorList>
            <person name="Medina-Pascual M.J."/>
            <person name="Valdezate S."/>
            <person name="Monzon S."/>
            <person name="Cuesta I."/>
            <person name="Carrasco G."/>
            <person name="Villalon P."/>
            <person name="Saez-Nieto J.A."/>
        </authorList>
    </citation>
    <scope>NUCLEOTIDE SEQUENCE [LARGE SCALE GENOMIC DNA]</scope>
    <source>
        <strain evidence="3 4">CNM695-12</strain>
    </source>
</reference>
<sequence>MNEYNVTCPYCRSMHITTKNIGRKLGTTAGALGGGAHGLSSALAGARAGYLVFRVMGPPGIALGTVAGAVLGAIMGATSFGFMGAKLGELVDNTILDNYRCLHCGRSFNPARFMAEIPLTETPAPPYPHTQVVDEEMDGFAGDWEPIPSARASHPGNETGRHDWPIVPYTGTEGQDSTG</sequence>
<keyword evidence="2" id="KW-0472">Membrane</keyword>
<evidence type="ECO:0000256" key="2">
    <source>
        <dbReference type="SAM" id="Phobius"/>
    </source>
</evidence>
<evidence type="ECO:0000256" key="1">
    <source>
        <dbReference type="SAM" id="MobiDB-lite"/>
    </source>
</evidence>
<accession>A0A433SER2</accession>
<dbReference type="EMBL" id="PQSP01000002">
    <property type="protein sequence ID" value="RUS67259.1"/>
    <property type="molecule type" value="Genomic_DNA"/>
</dbReference>
<evidence type="ECO:0000313" key="3">
    <source>
        <dbReference type="EMBL" id="RUS67259.1"/>
    </source>
</evidence>
<protein>
    <submittedName>
        <fullName evidence="3">Uncharacterized protein</fullName>
    </submittedName>
</protein>
<keyword evidence="2" id="KW-1133">Transmembrane helix</keyword>
<keyword evidence="2" id="KW-0812">Transmembrane</keyword>
<gene>
    <name evidence="3" type="ORF">CUZ56_01202</name>
</gene>
<dbReference type="Proteomes" id="UP000286947">
    <property type="component" value="Unassembled WGS sequence"/>
</dbReference>
<keyword evidence="4" id="KW-1185">Reference proteome</keyword>
<dbReference type="AlphaFoldDB" id="A0A433SER2"/>